<feature type="transmembrane region" description="Helical" evidence="1">
    <location>
        <begin position="88"/>
        <end position="115"/>
    </location>
</feature>
<dbReference type="EMBL" id="PVYX01000002">
    <property type="protein sequence ID" value="PRX53735.1"/>
    <property type="molecule type" value="Genomic_DNA"/>
</dbReference>
<evidence type="ECO:0000313" key="2">
    <source>
        <dbReference type="EMBL" id="PRX53735.1"/>
    </source>
</evidence>
<organism evidence="2 3">
    <name type="scientific">Flagellimonas meridianipacifica</name>
    <dbReference type="NCBI Taxonomy" id="1080225"/>
    <lineage>
        <taxon>Bacteria</taxon>
        <taxon>Pseudomonadati</taxon>
        <taxon>Bacteroidota</taxon>
        <taxon>Flavobacteriia</taxon>
        <taxon>Flavobacteriales</taxon>
        <taxon>Flavobacteriaceae</taxon>
        <taxon>Flagellimonas</taxon>
    </lineage>
</organism>
<dbReference type="Proteomes" id="UP000237640">
    <property type="component" value="Unassembled WGS sequence"/>
</dbReference>
<accession>A0A2T0M8D4</accession>
<dbReference type="AlphaFoldDB" id="A0A2T0M8D4"/>
<name>A0A2T0M8D4_9FLAO</name>
<keyword evidence="1" id="KW-0472">Membrane</keyword>
<proteinExistence type="predicted"/>
<keyword evidence="3" id="KW-1185">Reference proteome</keyword>
<evidence type="ECO:0000313" key="3">
    <source>
        <dbReference type="Proteomes" id="UP000237640"/>
    </source>
</evidence>
<keyword evidence="1" id="KW-1133">Transmembrane helix</keyword>
<evidence type="ECO:0000256" key="1">
    <source>
        <dbReference type="SAM" id="Phobius"/>
    </source>
</evidence>
<keyword evidence="1" id="KW-0812">Transmembrane</keyword>
<reference evidence="2 3" key="1">
    <citation type="submission" date="2018-03" db="EMBL/GenBank/DDBJ databases">
        <title>Genomic Encyclopedia of Archaeal and Bacterial Type Strains, Phase II (KMG-II): from individual species to whole genera.</title>
        <authorList>
            <person name="Goeker M."/>
        </authorList>
    </citation>
    <scope>NUCLEOTIDE SEQUENCE [LARGE SCALE GENOMIC DNA]</scope>
    <source>
        <strain evidence="2 3">DSM 25027</strain>
    </source>
</reference>
<protein>
    <submittedName>
        <fullName evidence="2">Uncharacterized protein</fullName>
    </submittedName>
</protein>
<dbReference type="RefSeq" id="WP_106145082.1">
    <property type="nucleotide sequence ID" value="NZ_PVYX01000002.1"/>
</dbReference>
<dbReference type="OrthoDB" id="6400838at2"/>
<feature type="transmembrane region" description="Helical" evidence="1">
    <location>
        <begin position="121"/>
        <end position="142"/>
    </location>
</feature>
<sequence length="165" mass="19452">MLSEKRELRSRLQKEEVLQVLRENVQPKRTMEERFRRKKPTKYFEGTFEGNRFEIQRAINHRNSFLPKIYCSLEETSSGTKVYLKFQMLIFVIVFMAIWLGMVSLFLVFSIISYSTGDAEAIFLAIPGAMFLFGIGLVYFAYTYERNKAFTELKRLLKAQEVTSR</sequence>
<comment type="caution">
    <text evidence="2">The sequence shown here is derived from an EMBL/GenBank/DDBJ whole genome shotgun (WGS) entry which is preliminary data.</text>
</comment>
<gene>
    <name evidence="2" type="ORF">CLV81_2122</name>
</gene>